<evidence type="ECO:0000313" key="3">
    <source>
        <dbReference type="EMBL" id="AWB28264.1"/>
    </source>
</evidence>
<proteinExistence type="predicted"/>
<gene>
    <name evidence="3" type="ORF">HARCEL1_11400</name>
</gene>
<dbReference type="AlphaFoldDB" id="A0A2R4X393"/>
<evidence type="ECO:0000313" key="4">
    <source>
        <dbReference type="Proteomes" id="UP000244727"/>
    </source>
</evidence>
<dbReference type="EMBL" id="CP028858">
    <property type="protein sequence ID" value="AWB28264.1"/>
    <property type="molecule type" value="Genomic_DNA"/>
</dbReference>
<organism evidence="3 4">
    <name type="scientific">Halococcoides cellulosivorans</name>
    <dbReference type="NCBI Taxonomy" id="1679096"/>
    <lineage>
        <taxon>Archaea</taxon>
        <taxon>Methanobacteriati</taxon>
        <taxon>Methanobacteriota</taxon>
        <taxon>Stenosarchaea group</taxon>
        <taxon>Halobacteria</taxon>
        <taxon>Halobacteriales</taxon>
        <taxon>Haloarculaceae</taxon>
        <taxon>Halococcoides</taxon>
    </lineage>
</organism>
<feature type="domain" description="DUF5808" evidence="2">
    <location>
        <begin position="36"/>
        <end position="56"/>
    </location>
</feature>
<evidence type="ECO:0000256" key="1">
    <source>
        <dbReference type="SAM" id="MobiDB-lite"/>
    </source>
</evidence>
<evidence type="ECO:0000259" key="2">
    <source>
        <dbReference type="Pfam" id="PF19124"/>
    </source>
</evidence>
<reference evidence="3 4" key="1">
    <citation type="submission" date="2018-04" db="EMBL/GenBank/DDBJ databases">
        <title>Halococcoides cellulosivorans gen. nov., sp. nov., an extremely halophilic cellulose-utilizing haloarchaeon from hypersaline lakes.</title>
        <authorList>
            <person name="Sorokin D.Y."/>
            <person name="Toshchakov S.V."/>
            <person name="Samarov N.I."/>
            <person name="Korzhenkov A."/>
            <person name="Kublanov I.V."/>
        </authorList>
    </citation>
    <scope>NUCLEOTIDE SEQUENCE [LARGE SCALE GENOMIC DNA]</scope>
    <source>
        <strain evidence="3 4">HArcel1</strain>
    </source>
</reference>
<dbReference type="InterPro" id="IPR043831">
    <property type="entry name" value="DUF5808"/>
</dbReference>
<dbReference type="RefSeq" id="WP_108383665.1">
    <property type="nucleotide sequence ID" value="NZ_CP028858.1"/>
</dbReference>
<dbReference type="Proteomes" id="UP000244727">
    <property type="component" value="Chromosome"/>
</dbReference>
<dbReference type="KEGG" id="harc:HARCEL1_11400"/>
<protein>
    <recommendedName>
        <fullName evidence="2">DUF5808 domain-containing protein</fullName>
    </recommendedName>
</protein>
<sequence>MADKPTTGSLLGVPYNFERPGLRRMLAAHVQPGKGMIVQKPFGIGYTVNLASWRTWVLLAVAGLLWYHERASQRSADADDADDADTEVLID</sequence>
<name>A0A2R4X393_9EURY</name>
<dbReference type="Pfam" id="PF19124">
    <property type="entry name" value="DUF5808"/>
    <property type="match status" value="1"/>
</dbReference>
<accession>A0A2R4X393</accession>
<dbReference type="GeneID" id="36513121"/>
<feature type="region of interest" description="Disordered" evidence="1">
    <location>
        <begin position="72"/>
        <end position="91"/>
    </location>
</feature>
<keyword evidence="4" id="KW-1185">Reference proteome</keyword>
<feature type="compositionally biased region" description="Acidic residues" evidence="1">
    <location>
        <begin position="78"/>
        <end position="91"/>
    </location>
</feature>